<dbReference type="InterPro" id="IPR050266">
    <property type="entry name" value="AB_hydrolase_sf"/>
</dbReference>
<dbReference type="InterPro" id="IPR000073">
    <property type="entry name" value="AB_hydrolase_1"/>
</dbReference>
<dbReference type="InterPro" id="IPR029058">
    <property type="entry name" value="AB_hydrolase_fold"/>
</dbReference>
<dbReference type="SUPFAM" id="SSF53474">
    <property type="entry name" value="alpha/beta-Hydrolases"/>
    <property type="match status" value="1"/>
</dbReference>
<dbReference type="EMBL" id="BAAAHE010000002">
    <property type="protein sequence ID" value="GAA0603488.1"/>
    <property type="molecule type" value="Genomic_DNA"/>
</dbReference>
<keyword evidence="2" id="KW-0378">Hydrolase</keyword>
<proteinExistence type="predicted"/>
<feature type="domain" description="AB hydrolase-1" evidence="1">
    <location>
        <begin position="26"/>
        <end position="134"/>
    </location>
</feature>
<evidence type="ECO:0000259" key="1">
    <source>
        <dbReference type="Pfam" id="PF00561"/>
    </source>
</evidence>
<evidence type="ECO:0000313" key="2">
    <source>
        <dbReference type="EMBL" id="GAA0603488.1"/>
    </source>
</evidence>
<dbReference type="Pfam" id="PF00561">
    <property type="entry name" value="Abhydrolase_1"/>
    <property type="match status" value="1"/>
</dbReference>
<protein>
    <submittedName>
        <fullName evidence="2">Alpha/beta fold hydrolase</fullName>
    </submittedName>
</protein>
<comment type="caution">
    <text evidence="2">The sequence shown here is derived from an EMBL/GenBank/DDBJ whole genome shotgun (WGS) entry which is preliminary data.</text>
</comment>
<dbReference type="PANTHER" id="PTHR43798:SF33">
    <property type="entry name" value="HYDROLASE, PUTATIVE (AFU_ORTHOLOGUE AFUA_2G14860)-RELATED"/>
    <property type="match status" value="1"/>
</dbReference>
<sequence>MVHATGSWTAGLGELSYRREGDPARPSVVLIHAVGTSTHLWDGVIPILAAEVDVVAIDLLGHGASSDPRRDLTIPEHADAVAGLVEHLGIDPVTLTGCSLGALIALDVAARRPGLVSSLVLNGCPGWHLESQRTERLISIAERLGPSGRPGPDFGLAGTARPPSAEVAARRMEDLQRCGRWFLSSWWAMAAFDPVPRLEHIRCPTHLAMGESDFHLATSSTLTEGISDVRLSVIPGAGHLTPFDDARAIARLVLDSVR</sequence>
<keyword evidence="3" id="KW-1185">Reference proteome</keyword>
<gene>
    <name evidence="2" type="ORF">GCM10009547_01350</name>
</gene>
<accession>A0ABN1G3Q2</accession>
<dbReference type="Gene3D" id="3.40.50.1820">
    <property type="entry name" value="alpha/beta hydrolase"/>
    <property type="match status" value="1"/>
</dbReference>
<organism evidence="2 3">
    <name type="scientific">Sporichthya brevicatena</name>
    <dbReference type="NCBI Taxonomy" id="171442"/>
    <lineage>
        <taxon>Bacteria</taxon>
        <taxon>Bacillati</taxon>
        <taxon>Actinomycetota</taxon>
        <taxon>Actinomycetes</taxon>
        <taxon>Sporichthyales</taxon>
        <taxon>Sporichthyaceae</taxon>
        <taxon>Sporichthya</taxon>
    </lineage>
</organism>
<dbReference type="GO" id="GO:0016787">
    <property type="term" value="F:hydrolase activity"/>
    <property type="evidence" value="ECO:0007669"/>
    <property type="project" value="UniProtKB-KW"/>
</dbReference>
<dbReference type="PANTHER" id="PTHR43798">
    <property type="entry name" value="MONOACYLGLYCEROL LIPASE"/>
    <property type="match status" value="1"/>
</dbReference>
<name>A0ABN1G3Q2_9ACTN</name>
<dbReference type="Proteomes" id="UP001500957">
    <property type="component" value="Unassembled WGS sequence"/>
</dbReference>
<evidence type="ECO:0000313" key="3">
    <source>
        <dbReference type="Proteomes" id="UP001500957"/>
    </source>
</evidence>
<reference evidence="2 3" key="1">
    <citation type="journal article" date="2019" name="Int. J. Syst. Evol. Microbiol.">
        <title>The Global Catalogue of Microorganisms (GCM) 10K type strain sequencing project: providing services to taxonomists for standard genome sequencing and annotation.</title>
        <authorList>
            <consortium name="The Broad Institute Genomics Platform"/>
            <consortium name="The Broad Institute Genome Sequencing Center for Infectious Disease"/>
            <person name="Wu L."/>
            <person name="Ma J."/>
        </authorList>
    </citation>
    <scope>NUCLEOTIDE SEQUENCE [LARGE SCALE GENOMIC DNA]</scope>
    <source>
        <strain evidence="2 3">JCM 10671</strain>
    </source>
</reference>